<dbReference type="Proteomes" id="UP000028582">
    <property type="component" value="Unassembled WGS sequence"/>
</dbReference>
<evidence type="ECO:0000313" key="1">
    <source>
        <dbReference type="EMBL" id="ETO73270.1"/>
    </source>
</evidence>
<evidence type="ECO:0000313" key="2">
    <source>
        <dbReference type="Proteomes" id="UP000028582"/>
    </source>
</evidence>
<comment type="caution">
    <text evidence="1">The sequence shown here is derived from an EMBL/GenBank/DDBJ whole genome shotgun (WGS) entry which is preliminary data.</text>
</comment>
<dbReference type="OrthoDB" id="93417at2759"/>
<accession>A0A081A309</accession>
<reference evidence="1 2" key="1">
    <citation type="submission" date="2013-11" db="EMBL/GenBank/DDBJ databases">
        <title>The Genome Sequence of Phytophthora parasitica P1976.</title>
        <authorList>
            <consortium name="The Broad Institute Genomics Platform"/>
            <person name="Russ C."/>
            <person name="Tyler B."/>
            <person name="Panabieres F."/>
            <person name="Shan W."/>
            <person name="Tripathy S."/>
            <person name="Grunwald N."/>
            <person name="Machado M."/>
            <person name="Johnson C.S."/>
            <person name="Walker B."/>
            <person name="Young S."/>
            <person name="Zeng Q."/>
            <person name="Gargeya S."/>
            <person name="Fitzgerald M."/>
            <person name="Haas B."/>
            <person name="Abouelleil A."/>
            <person name="Allen A.W."/>
            <person name="Alvarado L."/>
            <person name="Arachchi H.M."/>
            <person name="Berlin A.M."/>
            <person name="Chapman S.B."/>
            <person name="Gainer-Dewar J."/>
            <person name="Goldberg J."/>
            <person name="Griggs A."/>
            <person name="Gujja S."/>
            <person name="Hansen M."/>
            <person name="Howarth C."/>
            <person name="Imamovic A."/>
            <person name="Ireland A."/>
            <person name="Larimer J."/>
            <person name="McCowan C."/>
            <person name="Murphy C."/>
            <person name="Pearson M."/>
            <person name="Poon T.W."/>
            <person name="Priest M."/>
            <person name="Roberts A."/>
            <person name="Saif S."/>
            <person name="Shea T."/>
            <person name="Sisk P."/>
            <person name="Sykes S."/>
            <person name="Wortman J."/>
            <person name="Nusbaum C."/>
            <person name="Birren B."/>
        </authorList>
    </citation>
    <scope>NUCLEOTIDE SEQUENCE [LARGE SCALE GENOMIC DNA]</scope>
    <source>
        <strain evidence="1 2">P1976</strain>
    </source>
</reference>
<protein>
    <submittedName>
        <fullName evidence="1">Uncharacterized protein</fullName>
    </submittedName>
</protein>
<organism evidence="1 2">
    <name type="scientific">Phytophthora nicotianae P1976</name>
    <dbReference type="NCBI Taxonomy" id="1317066"/>
    <lineage>
        <taxon>Eukaryota</taxon>
        <taxon>Sar</taxon>
        <taxon>Stramenopiles</taxon>
        <taxon>Oomycota</taxon>
        <taxon>Peronosporomycetes</taxon>
        <taxon>Peronosporales</taxon>
        <taxon>Peronosporaceae</taxon>
        <taxon>Phytophthora</taxon>
    </lineage>
</organism>
<name>A0A081A309_PHYNI</name>
<sequence length="131" mass="15363">MNYEFDFPDYSLDSNMSCSNDEELSWLDDTLLDLALEHQLREEEKQIADAQICIADTRRYDEDREDTSKTRSEEMCDSTDTVLSFLLHPPPPENVYDSHDAAEKAIHDWTLQHNYNVSRRRVRYLPGTKTS</sequence>
<dbReference type="AlphaFoldDB" id="A0A081A309"/>
<dbReference type="EMBL" id="ANJA01001928">
    <property type="protein sequence ID" value="ETO73270.1"/>
    <property type="molecule type" value="Genomic_DNA"/>
</dbReference>
<proteinExistence type="predicted"/>
<gene>
    <name evidence="1" type="ORF">F444_10774</name>
</gene>